<evidence type="ECO:0000256" key="15">
    <source>
        <dbReference type="ARBA" id="ARBA00023042"/>
    </source>
</evidence>
<evidence type="ECO:0000256" key="13">
    <source>
        <dbReference type="ARBA" id="ARBA00022844"/>
    </source>
</evidence>
<dbReference type="Pfam" id="PF14314">
    <property type="entry name" value="Methyltrans_Mon_2nd"/>
    <property type="match status" value="1"/>
</dbReference>
<keyword evidence="11" id="KW-0378">Hydrolase</keyword>
<evidence type="ECO:0000256" key="20">
    <source>
        <dbReference type="ARBA" id="ARBA00030436"/>
    </source>
</evidence>
<reference evidence="27" key="1">
    <citation type="submission" date="2022-04" db="EMBL/GenBank/DDBJ databases">
        <authorList>
            <person name="Ye Z."/>
            <person name="Ren P."/>
        </authorList>
    </citation>
    <scope>NUCLEOTIDE SEQUENCE</scope>
    <source>
        <strain evidence="27">Nbu</strain>
    </source>
</reference>
<evidence type="ECO:0000256" key="4">
    <source>
        <dbReference type="ARBA" id="ARBA00022484"/>
    </source>
</evidence>
<organism evidence="27">
    <name type="scientific">Chuvivirus sp</name>
    <dbReference type="NCBI Taxonomy" id="2948592"/>
    <lineage>
        <taxon>Viruses</taxon>
        <taxon>Riboviria</taxon>
        <taxon>Orthornavirae</taxon>
        <taxon>Negarnaviricota</taxon>
        <taxon>Haploviricotina</taxon>
        <taxon>Monjiviricetes</taxon>
        <taxon>Jingchuvirales</taxon>
        <taxon>Chuviridae</taxon>
        <taxon>Chuvivirus</taxon>
    </lineage>
</organism>
<dbReference type="GO" id="GO:0004482">
    <property type="term" value="F:mRNA 5'-cap (guanine-N7-)-methyltransferase activity"/>
    <property type="evidence" value="ECO:0007669"/>
    <property type="project" value="InterPro"/>
</dbReference>
<evidence type="ECO:0000256" key="14">
    <source>
        <dbReference type="ARBA" id="ARBA00022953"/>
    </source>
</evidence>
<feature type="domain" description="RdRp catalytic" evidence="25">
    <location>
        <begin position="591"/>
        <end position="754"/>
    </location>
</feature>
<evidence type="ECO:0000256" key="9">
    <source>
        <dbReference type="ARBA" id="ARBA00022695"/>
    </source>
</evidence>
<dbReference type="InterPro" id="IPR014023">
    <property type="entry name" value="Mononeg_RNA_pol_cat"/>
</dbReference>
<dbReference type="PROSITE" id="PS50526">
    <property type="entry name" value="RDRP_SSRNA_NEG_NONSEG"/>
    <property type="match status" value="1"/>
</dbReference>
<evidence type="ECO:0000256" key="21">
    <source>
        <dbReference type="ARBA" id="ARBA00031012"/>
    </source>
</evidence>
<dbReference type="EC" id="2.7.7.88" evidence="3"/>
<keyword evidence="8" id="KW-0949">S-adenosyl-L-methionine</keyword>
<evidence type="ECO:0000256" key="6">
    <source>
        <dbReference type="ARBA" id="ARBA00022664"/>
    </source>
</evidence>
<comment type="catalytic activity">
    <reaction evidence="22">
        <text>a 5'-end (5'-triphosphoguanosine)-adenylyl-adenylyl-cytidylyl-adenosine in mRNA + S-adenosyl-L-methionine = a 5'-end (5'-triphosphoguanosine)-(2'-O-methyladenylyl)-adenylyl-cytidylyl-adenosine in mRNA + S-adenosyl-L-homocysteine + H(+)</text>
        <dbReference type="Rhea" id="RHEA:65380"/>
        <dbReference type="Rhea" id="RHEA-COMP:16797"/>
        <dbReference type="Rhea" id="RHEA-COMP:16801"/>
        <dbReference type="ChEBI" id="CHEBI:15378"/>
        <dbReference type="ChEBI" id="CHEBI:57856"/>
        <dbReference type="ChEBI" id="CHEBI:59789"/>
        <dbReference type="ChEBI" id="CHEBI:156482"/>
        <dbReference type="ChEBI" id="CHEBI:156484"/>
    </reaction>
</comment>
<dbReference type="EMBL" id="ON191814">
    <property type="protein sequence ID" value="URF13778.1"/>
    <property type="molecule type" value="Viral_cRNA"/>
</dbReference>
<dbReference type="Pfam" id="PF00946">
    <property type="entry name" value="Mononeg_RNA_pol"/>
    <property type="match status" value="1"/>
</dbReference>
<comment type="catalytic activity">
    <reaction evidence="24">
        <text>GTP + H2O = GDP + phosphate + H(+)</text>
        <dbReference type="Rhea" id="RHEA:19669"/>
        <dbReference type="ChEBI" id="CHEBI:15377"/>
        <dbReference type="ChEBI" id="CHEBI:15378"/>
        <dbReference type="ChEBI" id="CHEBI:37565"/>
        <dbReference type="ChEBI" id="CHEBI:43474"/>
        <dbReference type="ChEBI" id="CHEBI:58189"/>
    </reaction>
</comment>
<evidence type="ECO:0000256" key="1">
    <source>
        <dbReference type="ARBA" id="ARBA00004328"/>
    </source>
</evidence>
<evidence type="ECO:0000256" key="5">
    <source>
        <dbReference type="ARBA" id="ARBA00022603"/>
    </source>
</evidence>
<dbReference type="EC" id="2.7.7.48" evidence="2"/>
<dbReference type="Pfam" id="PF14318">
    <property type="entry name" value="Mononeg_mRNAcap"/>
    <property type="match status" value="1"/>
</dbReference>
<dbReference type="InterPro" id="IPR026890">
    <property type="entry name" value="Mononeg_mRNAcap"/>
</dbReference>
<evidence type="ECO:0000256" key="16">
    <source>
        <dbReference type="ARBA" id="ARBA00023268"/>
    </source>
</evidence>
<keyword evidence="12" id="KW-0067">ATP-binding</keyword>
<evidence type="ECO:0000256" key="19">
    <source>
        <dbReference type="ARBA" id="ARBA00026099"/>
    </source>
</evidence>
<comment type="subcellular location">
    <subcellularLocation>
        <location evidence="1">Virion</location>
    </subcellularLocation>
</comment>
<keyword evidence="9" id="KW-0548">Nucleotidyltransferase</keyword>
<dbReference type="GO" id="GO:0044423">
    <property type="term" value="C:virion component"/>
    <property type="evidence" value="ECO:0007669"/>
    <property type="project" value="UniProtKB-KW"/>
</dbReference>
<comment type="catalytic activity">
    <reaction evidence="18">
        <text>a 5'-end (5'-triphosphoguanosine)-(2'-O-methyladenylyl)-adenylyl-cytidylyl-adenosine in mRNA + S-adenosyl-L-methionine = a 5'-end (N(7)-methyl 5'-triphosphoguanosine)-(2'-O-methyladenylyl)-adenylyl-cytidylyl-adenosine in mRNA + S-adenosyl-L-homocysteine</text>
        <dbReference type="Rhea" id="RHEA:65440"/>
        <dbReference type="Rhea" id="RHEA-COMP:16798"/>
        <dbReference type="Rhea" id="RHEA-COMP:16801"/>
        <dbReference type="ChEBI" id="CHEBI:57856"/>
        <dbReference type="ChEBI" id="CHEBI:59789"/>
        <dbReference type="ChEBI" id="CHEBI:156482"/>
        <dbReference type="ChEBI" id="CHEBI:156483"/>
    </reaction>
</comment>
<evidence type="ECO:0000256" key="17">
    <source>
        <dbReference type="ARBA" id="ARBA00024494"/>
    </source>
</evidence>
<keyword evidence="16" id="KW-0511">Multifunctional enzyme</keyword>
<keyword evidence="15" id="KW-0506">mRNA capping</keyword>
<dbReference type="GO" id="GO:0016787">
    <property type="term" value="F:hydrolase activity"/>
    <property type="evidence" value="ECO:0007669"/>
    <property type="project" value="UniProtKB-KW"/>
</dbReference>
<keyword evidence="14" id="KW-0693">Viral RNA replication</keyword>
<evidence type="ECO:0000256" key="10">
    <source>
        <dbReference type="ARBA" id="ARBA00022741"/>
    </source>
</evidence>
<keyword evidence="7" id="KW-0808">Transferase</keyword>
<comment type="catalytic activity">
    <reaction evidence="23">
        <text>a 5'-end (5'-triphosphoguanosine)-adenylyl-adenylyl-cytidylyl-adenosine in mRNA + 2 S-adenosyl-L-methionine = a 5'-end (N(7)-methyl 5'-triphosphoguanosine)-(2'-O-methyladenylyl)-adenylyl-cytidylyl-adenosine in mRNA + 2 S-adenosyl-L-homocysteine + H(+)</text>
        <dbReference type="Rhea" id="RHEA:65376"/>
        <dbReference type="Rhea" id="RHEA-COMP:16797"/>
        <dbReference type="Rhea" id="RHEA-COMP:16798"/>
        <dbReference type="ChEBI" id="CHEBI:15378"/>
        <dbReference type="ChEBI" id="CHEBI:57856"/>
        <dbReference type="ChEBI" id="CHEBI:59789"/>
        <dbReference type="ChEBI" id="CHEBI:156483"/>
        <dbReference type="ChEBI" id="CHEBI:156484"/>
        <dbReference type="EC" id="2.1.1.375"/>
    </reaction>
</comment>
<evidence type="ECO:0000256" key="7">
    <source>
        <dbReference type="ARBA" id="ARBA00022679"/>
    </source>
</evidence>
<comment type="catalytic activity">
    <reaction evidence="17">
        <text>a 5'-end triphospho-adenylyl-adenylyl-cytidylyl-adenosine in mRNA + GDP + H(+) = a 5'-end (5'-triphosphoguanosine)-adenylyl-adenylyl-cytidylyl-adenosine in mRNA + diphosphate</text>
        <dbReference type="Rhea" id="RHEA:65436"/>
        <dbReference type="Rhea" id="RHEA-COMP:16797"/>
        <dbReference type="Rhea" id="RHEA-COMP:16799"/>
        <dbReference type="ChEBI" id="CHEBI:15378"/>
        <dbReference type="ChEBI" id="CHEBI:33019"/>
        <dbReference type="ChEBI" id="CHEBI:58189"/>
        <dbReference type="ChEBI" id="CHEBI:156484"/>
        <dbReference type="ChEBI" id="CHEBI:156503"/>
        <dbReference type="EC" id="2.7.7.88"/>
    </reaction>
</comment>
<dbReference type="InterPro" id="IPR039530">
    <property type="entry name" value="L_methyltransferase_rhabdo"/>
</dbReference>
<protein>
    <recommendedName>
        <fullName evidence="21">Replicase</fullName>
        <ecNumber evidence="19">2.1.1.375</ecNumber>
        <ecNumber evidence="2">2.7.7.48</ecNumber>
        <ecNumber evidence="3">2.7.7.88</ecNumber>
    </recommendedName>
    <alternativeName>
        <fullName evidence="20">Transcriptase</fullName>
    </alternativeName>
</protein>
<proteinExistence type="predicted"/>
<evidence type="ECO:0000256" key="8">
    <source>
        <dbReference type="ARBA" id="ARBA00022691"/>
    </source>
</evidence>
<accession>A0A9Y1CS93</accession>
<evidence type="ECO:0000256" key="24">
    <source>
        <dbReference type="ARBA" id="ARBA00048548"/>
    </source>
</evidence>
<evidence type="ECO:0000256" key="22">
    <source>
        <dbReference type="ARBA" id="ARBA00047332"/>
    </source>
</evidence>
<evidence type="ECO:0000256" key="11">
    <source>
        <dbReference type="ARBA" id="ARBA00022801"/>
    </source>
</evidence>
<evidence type="ECO:0000256" key="3">
    <source>
        <dbReference type="ARBA" id="ARBA00012582"/>
    </source>
</evidence>
<keyword evidence="4" id="KW-0696">RNA-directed RNA polymerase</keyword>
<name>A0A9Y1CS93_9VIRU</name>
<evidence type="ECO:0000313" key="27">
    <source>
        <dbReference type="EMBL" id="URF13778.1"/>
    </source>
</evidence>
<evidence type="ECO:0000256" key="2">
    <source>
        <dbReference type="ARBA" id="ARBA00012494"/>
    </source>
</evidence>
<evidence type="ECO:0000256" key="18">
    <source>
        <dbReference type="ARBA" id="ARBA00024499"/>
    </source>
</evidence>
<dbReference type="EC" id="2.1.1.375" evidence="19"/>
<feature type="domain" description="Mononegavirus-type SAM-dependent 2'-O-MTase" evidence="26">
    <location>
        <begin position="1751"/>
        <end position="1940"/>
    </location>
</feature>
<keyword evidence="10" id="KW-0547">Nucleotide-binding</keyword>
<dbReference type="PROSITE" id="PS51590">
    <property type="entry name" value="SAM_MT_MNV_L"/>
    <property type="match status" value="1"/>
</dbReference>
<keyword evidence="5" id="KW-0489">Methyltransferase</keyword>
<evidence type="ECO:0000256" key="23">
    <source>
        <dbReference type="ARBA" id="ARBA00047370"/>
    </source>
</evidence>
<keyword evidence="6" id="KW-0507">mRNA processing</keyword>
<dbReference type="InterPro" id="IPR025786">
    <property type="entry name" value="Mononega_L_MeTrfase"/>
</dbReference>
<keyword evidence="13" id="KW-0946">Virion</keyword>
<evidence type="ECO:0000256" key="12">
    <source>
        <dbReference type="ARBA" id="ARBA00022840"/>
    </source>
</evidence>
<evidence type="ECO:0000259" key="26">
    <source>
        <dbReference type="PROSITE" id="PS51590"/>
    </source>
</evidence>
<dbReference type="GO" id="GO:0005524">
    <property type="term" value="F:ATP binding"/>
    <property type="evidence" value="ECO:0007669"/>
    <property type="project" value="UniProtKB-KW"/>
</dbReference>
<dbReference type="GO" id="GO:0003968">
    <property type="term" value="F:RNA-directed RNA polymerase activity"/>
    <property type="evidence" value="ECO:0007669"/>
    <property type="project" value="UniProtKB-KW"/>
</dbReference>
<evidence type="ECO:0000259" key="25">
    <source>
        <dbReference type="PROSITE" id="PS50526"/>
    </source>
</evidence>
<sequence length="2176" mass="249325">METLFESQVKLTFSNVLSLVYSRKLDTALRASTTTAWRTRVKKKATSIDDEMFNRACQYMFRHTSLQNIPLNIHIWPEILKDIMTSRVSISPNRSDIQTALSVAMSNLQLQLSYMTEQVAEPLRSEIQTSFKTFKETKLNDLPIEIKTALAVSNELAIMIENQSSGLDNSIRTKEERLDALPSRCNFRNDQLHLEVCWSRMLCCVKYKGIMSILPQPYLLLLHNKCSDLVSVLLYLHFNSGASLEQGAYDIAASFIREMSDLGCMHGQKALAVSKCLEAIGIGITLIEVDGSVNQPFIDEILSSLVASSGIQAKYQAFYRLLERSSVPLRHELMCLSKLFGHPFVDMEKGAVKLHGNTTKQISPDMNIINESARYAKRSFIKHYILRHKKWPPVSLSYRTSLTKPWKDNKDPDSAEYVAVRGPTPIEDYDAIELQKIMEFNFLDNIIPYLKDKTISMSRSQVFNKYMKRQKLHENWENTRLLLYYIMHDIDKRVHQDYIKHWTGTDPLDLDMLLDYLVIRVVPKEKELKDDFRGFGCKTYHDRMRTICQEFNAAEYLEKYCSYQALTLSELDILKRLSNFRRLAKSYKGYTPIYMVLDVSAWNNQFRHESCHAPLHNTLDKLYGNRIFSRTMLAYEHSLIYIPDHEGLYYWEGQQGGIEGLNQDTWDIVYIPQVELVIAKILKEYKIFVKGDDVRIVGLVPPEMLEARTLEDIRLEIVTKMREVMGKIGHKININESYGSLHYFAFSKIASVDTIELPEGARKIQKAYGANNAFLPFLDEYIGSAYSISHSSARASSNPIACYSVGLIWSIWHLLSHSAYKHLNANQLCALLLVPSMLGGFPIIYLHNMWIRAESDLLSPFLGLYDYCERYFPSCASYLHEFLRHEMIDGQAAFKGLLADPYSLPIRKPTTPTTVLRRSILPALKPRIKNKDLRSIIENAESVDMQNLIELLQTSNVYHAKVLSVIYASSPAGMLDEILKKFESGRSILEVLLLRGGRKLAKRTFMSVLRADKRLHFFRRSKIRGIRSPDSVDMTETSYRRSCPSEWAQELRAKLWGKRVDGITMPPLQHQIYLTPMMGGSRTLWEQRNSFELETFNATPIQTPFRLHGTEFLPIYQAGDMKPFCGFATRTGNQTPALRFLDSNVVLSKIRTMIDLYDWVNVYDTVDGRDVYSNVPKIIEKLVSSYTPTPLVELKSFQAGKRSGTIAHHIRSRGFKESIMTNILGNIYTRVKGVTDCHVSLKRSAENYTINFLHVFCYATSMVFLPEMIENRAIAQRNYYITTTPCAHCNKPIKEEAMIVDSVKLAAYNPSPVHGLYLSADASRIITDSMQAVVAPIQQRGREADVIDRAYAERALVEKYYQDIQDTKVSLQAFTYAHPLSSEDTESLAQMSGVNSGSDVRIGELKCTRIKAFYDVLVPVVIEYVYNTWPDNSPTNISMYLKLSPSETLPWHPVIEILFRMGRLSELIAYSKELLEIYAGAIYVSPSSTTYYIGIHAYLLYQKIWDVSIYYTHFSTYEVHQYPHKIQRKVFIMKHRYIKDKLYPLFQLNVDEPYTTRLAIAHVLVILLTVQPDTRFLEDCLPELVMHDAVIIQIFDLDSISYEDWFDHLIPEHLPRWHTTPFSHPMFRDLGTIQEIMDNLLDQPEWIQTAVQNIKDMEITMSLTLFFTSLETCINVVRSHGAVPITPHFSDILEVDEIQELGDYPTTDGTDDTWILIPPTSGSSLELGNVVSVDLPSPTTQHDPKWWYLHRFYGFGTSAPSKLIYILKLFKLDVIPPGITAWCLADGTGGFAATLDMTTTDSVIVFNTLRVEADVIYNPSDVPSTTSNHIRYGVLHNNISDLTDPFTVESLHDDWPHLINIITCDAQTVGLDQLLRKRLCVNVFQAYIRWGATKSWLIFKLYLDETSLNIRLIHYLSTNACKCYLVKPPASGMNQECYLVSRKVSVIPYKEYTDTFPASVSSFQIIRVMSRIMRKSNELRGQAIIPCVSGWQLRCKVPSWPLPPEVLRHLPVYTGATISSEEWTQMQFLPWEQRLRQIIKLVLASKQAAMNELMSSKEPGRMANRQWNPTTVAHHHVIMTAILRADGFLCTLAKYLLNQTLTKQEIINALSHIWATYPAWIVAKRIPLEDLLAGAVTYQGVQVDIVKEYVVGVNCGIKYVGYDYYHLRSNLLNDQI</sequence>